<proteinExistence type="predicted"/>
<dbReference type="Gene3D" id="1.10.260.40">
    <property type="entry name" value="lambda repressor-like DNA-binding domains"/>
    <property type="match status" value="1"/>
</dbReference>
<feature type="domain" description="HTH cro/C1-type" evidence="1">
    <location>
        <begin position="22"/>
        <end position="74"/>
    </location>
</feature>
<evidence type="ECO:0000259" key="1">
    <source>
        <dbReference type="PROSITE" id="PS50943"/>
    </source>
</evidence>
<dbReference type="EMBL" id="VULN01000002">
    <property type="protein sequence ID" value="MSS81255.1"/>
    <property type="molecule type" value="Genomic_DNA"/>
</dbReference>
<reference evidence="2 3" key="1">
    <citation type="submission" date="2019-08" db="EMBL/GenBank/DDBJ databases">
        <title>In-depth cultivation of the pig gut microbiome towards novel bacterial diversity and tailored functional studies.</title>
        <authorList>
            <person name="Wylensek D."/>
            <person name="Hitch T.C.A."/>
            <person name="Clavel T."/>
        </authorList>
    </citation>
    <scope>NUCLEOTIDE SEQUENCE [LARGE SCALE GENOMIC DNA]</scope>
    <source>
        <strain evidence="2 3">WCA-389-WT-5B</strain>
    </source>
</reference>
<comment type="caution">
    <text evidence="2">The sequence shown here is derived from an EMBL/GenBank/DDBJ whole genome shotgun (WGS) entry which is preliminary data.</text>
</comment>
<dbReference type="AlphaFoldDB" id="A0A6N7VW37"/>
<dbReference type="GO" id="GO:0003677">
    <property type="term" value="F:DNA binding"/>
    <property type="evidence" value="ECO:0007669"/>
    <property type="project" value="InterPro"/>
</dbReference>
<dbReference type="CDD" id="cd00093">
    <property type="entry name" value="HTH_XRE"/>
    <property type="match status" value="1"/>
</dbReference>
<protein>
    <submittedName>
        <fullName evidence="2">Helix-turn-helix transcriptional regulator</fullName>
    </submittedName>
</protein>
<dbReference type="InterPro" id="IPR001387">
    <property type="entry name" value="Cro/C1-type_HTH"/>
</dbReference>
<dbReference type="InterPro" id="IPR010982">
    <property type="entry name" value="Lambda_DNA-bd_dom_sf"/>
</dbReference>
<dbReference type="Pfam" id="PF01381">
    <property type="entry name" value="HTH_3"/>
    <property type="match status" value="1"/>
</dbReference>
<dbReference type="PROSITE" id="PS50943">
    <property type="entry name" value="HTH_CROC1"/>
    <property type="match status" value="1"/>
</dbReference>
<dbReference type="OrthoDB" id="9811208at2"/>
<evidence type="ECO:0000313" key="3">
    <source>
        <dbReference type="Proteomes" id="UP000441455"/>
    </source>
</evidence>
<organism evidence="2 3">
    <name type="scientific">Acidaminococcus fermentans</name>
    <dbReference type="NCBI Taxonomy" id="905"/>
    <lineage>
        <taxon>Bacteria</taxon>
        <taxon>Bacillati</taxon>
        <taxon>Bacillota</taxon>
        <taxon>Negativicutes</taxon>
        <taxon>Acidaminococcales</taxon>
        <taxon>Acidaminococcaceae</taxon>
        <taxon>Acidaminococcus</taxon>
    </lineage>
</organism>
<gene>
    <name evidence="2" type="ORF">FX155_01285</name>
</gene>
<dbReference type="Proteomes" id="UP000441455">
    <property type="component" value="Unassembled WGS sequence"/>
</dbReference>
<sequence length="203" mass="23846">MDIAQNISLYDGSLFSDRFILLRKLYKITQKDLAMLLRYKSRSNIADLESGRARPSFEVLLRIHHFYGVSIDWLMGISDTPYSEESISRAEKYAALNESMNLPNEIKNYVNYVYNGKEPKFYTLDNRFNLLFFRNFFVGNVAHSNEWDNPTLSEKIKSFLLTLKIPSDKEFRKKMSFAIQFDKNNKKIWENPALPVYDLNALL</sequence>
<name>A0A6N7VW37_ACIFE</name>
<accession>A0A6N7VW37</accession>
<dbReference type="RefSeq" id="WP_154487471.1">
    <property type="nucleotide sequence ID" value="NZ_VULN01000002.1"/>
</dbReference>
<dbReference type="SUPFAM" id="SSF47413">
    <property type="entry name" value="lambda repressor-like DNA-binding domains"/>
    <property type="match status" value="1"/>
</dbReference>
<dbReference type="SMART" id="SM00530">
    <property type="entry name" value="HTH_XRE"/>
    <property type="match status" value="1"/>
</dbReference>
<evidence type="ECO:0000313" key="2">
    <source>
        <dbReference type="EMBL" id="MSS81255.1"/>
    </source>
</evidence>